<dbReference type="Gene3D" id="3.40.50.2300">
    <property type="match status" value="2"/>
</dbReference>
<dbReference type="Gene3D" id="3.30.70.270">
    <property type="match status" value="1"/>
</dbReference>
<dbReference type="NCBIfam" id="TIGR00254">
    <property type="entry name" value="GGDEF"/>
    <property type="match status" value="1"/>
</dbReference>
<dbReference type="InterPro" id="IPR029787">
    <property type="entry name" value="Nucleotide_cyclase"/>
</dbReference>
<evidence type="ECO:0000313" key="5">
    <source>
        <dbReference type="EMBL" id="MBC5682600.1"/>
    </source>
</evidence>
<dbReference type="Proteomes" id="UP000631576">
    <property type="component" value="Unassembled WGS sequence"/>
</dbReference>
<accession>A0ABR7G6S6</accession>
<dbReference type="SMART" id="SM00267">
    <property type="entry name" value="GGDEF"/>
    <property type="match status" value="1"/>
</dbReference>
<keyword evidence="3" id="KW-0804">Transcription</keyword>
<name>A0ABR7G6S6_9FIRM</name>
<dbReference type="InterPro" id="IPR043128">
    <property type="entry name" value="Rev_trsase/Diguanyl_cyclase"/>
</dbReference>
<evidence type="ECO:0000313" key="6">
    <source>
        <dbReference type="Proteomes" id="UP000631576"/>
    </source>
</evidence>
<keyword evidence="6" id="KW-1185">Reference proteome</keyword>
<evidence type="ECO:0000259" key="4">
    <source>
        <dbReference type="PROSITE" id="PS50887"/>
    </source>
</evidence>
<dbReference type="CDD" id="cd01949">
    <property type="entry name" value="GGDEF"/>
    <property type="match status" value="1"/>
</dbReference>
<evidence type="ECO:0000256" key="3">
    <source>
        <dbReference type="ARBA" id="ARBA00023163"/>
    </source>
</evidence>
<keyword evidence="2" id="KW-0238">DNA-binding</keyword>
<dbReference type="InterPro" id="IPR046335">
    <property type="entry name" value="LacI/GalR-like_sensor"/>
</dbReference>
<protein>
    <submittedName>
        <fullName evidence="5">GGDEF domain-containing protein</fullName>
    </submittedName>
</protein>
<dbReference type="RefSeq" id="WP_186864537.1">
    <property type="nucleotide sequence ID" value="NZ_JACOPE010000001.1"/>
</dbReference>
<feature type="domain" description="GGDEF" evidence="4">
    <location>
        <begin position="500"/>
        <end position="630"/>
    </location>
</feature>
<dbReference type="SUPFAM" id="SSF55073">
    <property type="entry name" value="Nucleotide cyclase"/>
    <property type="match status" value="1"/>
</dbReference>
<dbReference type="PANTHER" id="PTHR30146">
    <property type="entry name" value="LACI-RELATED TRANSCRIPTIONAL REPRESSOR"/>
    <property type="match status" value="1"/>
</dbReference>
<reference evidence="5 6" key="1">
    <citation type="submission" date="2020-08" db="EMBL/GenBank/DDBJ databases">
        <title>Genome public.</title>
        <authorList>
            <person name="Liu C."/>
            <person name="Sun Q."/>
        </authorList>
    </citation>
    <scope>NUCLEOTIDE SEQUENCE [LARGE SCALE GENOMIC DNA]</scope>
    <source>
        <strain evidence="5 6">NSJ-13</strain>
    </source>
</reference>
<dbReference type="Pfam" id="PF00990">
    <property type="entry name" value="GGDEF"/>
    <property type="match status" value="1"/>
</dbReference>
<dbReference type="EMBL" id="JACOPE010000001">
    <property type="protein sequence ID" value="MBC5682600.1"/>
    <property type="molecule type" value="Genomic_DNA"/>
</dbReference>
<dbReference type="PROSITE" id="PS50887">
    <property type="entry name" value="GGDEF"/>
    <property type="match status" value="1"/>
</dbReference>
<evidence type="ECO:0000256" key="2">
    <source>
        <dbReference type="ARBA" id="ARBA00023125"/>
    </source>
</evidence>
<dbReference type="SUPFAM" id="SSF53822">
    <property type="entry name" value="Periplasmic binding protein-like I"/>
    <property type="match status" value="1"/>
</dbReference>
<dbReference type="PANTHER" id="PTHR30146:SF109">
    <property type="entry name" value="HTH-TYPE TRANSCRIPTIONAL REGULATOR GALS"/>
    <property type="match status" value="1"/>
</dbReference>
<comment type="caution">
    <text evidence="5">The sequence shown here is derived from an EMBL/GenBank/DDBJ whole genome shotgun (WGS) entry which is preliminary data.</text>
</comment>
<organism evidence="5 6">
    <name type="scientific">Ruminococcus hominis</name>
    <dbReference type="NCBI Taxonomy" id="2763065"/>
    <lineage>
        <taxon>Bacteria</taxon>
        <taxon>Bacillati</taxon>
        <taxon>Bacillota</taxon>
        <taxon>Clostridia</taxon>
        <taxon>Eubacteriales</taxon>
        <taxon>Oscillospiraceae</taxon>
        <taxon>Ruminococcus</taxon>
    </lineage>
</organism>
<gene>
    <name evidence="5" type="ORF">H8S40_03275</name>
</gene>
<dbReference type="InterPro" id="IPR000160">
    <property type="entry name" value="GGDEF_dom"/>
</dbReference>
<proteinExistence type="predicted"/>
<dbReference type="InterPro" id="IPR028082">
    <property type="entry name" value="Peripla_BP_I"/>
</dbReference>
<dbReference type="Pfam" id="PF13377">
    <property type="entry name" value="Peripla_BP_3"/>
    <property type="match status" value="1"/>
</dbReference>
<evidence type="ECO:0000256" key="1">
    <source>
        <dbReference type="ARBA" id="ARBA00023015"/>
    </source>
</evidence>
<keyword evidence="1" id="KW-0805">Transcription regulation</keyword>
<sequence length="630" mass="72737">MKKKIALLQGGFNGEVMKYAIRGIRKRIQEEGADLYIFSCYGGEKEDLLYNQGEYQIFSLLDCNEYDGFLMASNNITSGEEREKLRKKLVASGKPAVSMEHELEGLYYVGCENYRTVKEITLHMIEKHGCRKIYFIGGPEDNYESQKRKKGVQDAMDLKGLQYEEAWFRNYNYTYHDGYQAFYDFQKMGLEVPDCVIAANDEMAIGYCAAAGEQELHAPEDFRISGFDNLRIASTYRPSLTTVERKKTEAGYQSCDVLFRLINGEDVPQKTTLESEVVYRSSCGCTNHEEKPKNGKRHIIETMLNRNYVQNNFQILQKRLVQSENWNEYANTLAEHVINNIPCSAMYILLNRTEQLEQHTGQILNNQEYDSKLIVIFALEKGKLVEYKELFDISKLIPGEEVDDEKAHAYMIMPVHFQEKTIGYCVIKDSFQMIDDESLFRGSHCINMSMQVMVERLALKQMNRMLDELSAEDAMTGVYNRFALSRHAEKILQYDRLEQRETLILFSDINRLKMINDTYGHKNGDIAITTVANVLKKVCPKHSVVVRYGGDEFVIVVSGGDYNKGLRIKEAIYDELKQANEILDIPFQISTSVGWVCAKPDEKLLLEEYVKQADKVMYKEKKKNEMTRQM</sequence>